<evidence type="ECO:0008006" key="3">
    <source>
        <dbReference type="Google" id="ProtNLM"/>
    </source>
</evidence>
<dbReference type="RefSeq" id="WP_208916519.1">
    <property type="nucleotide sequence ID" value="NZ_LT840184.1"/>
</dbReference>
<accession>A0A1X7HTI6</accession>
<dbReference type="STRING" id="1313296.SAMN05661091_5822"/>
<gene>
    <name evidence="1" type="ORF">SAMN05661091_5822</name>
</gene>
<dbReference type="EMBL" id="LT840184">
    <property type="protein sequence ID" value="SMF92435.1"/>
    <property type="molecule type" value="Genomic_DNA"/>
</dbReference>
<protein>
    <recommendedName>
        <fullName evidence="3">DUF3891 domain-containing protein</fullName>
    </recommendedName>
</protein>
<evidence type="ECO:0000313" key="2">
    <source>
        <dbReference type="Proteomes" id="UP000192940"/>
    </source>
</evidence>
<dbReference type="Proteomes" id="UP000192940">
    <property type="component" value="Chromosome I"/>
</dbReference>
<dbReference type="InterPro" id="IPR024992">
    <property type="entry name" value="DUF3891"/>
</dbReference>
<name>A0A1X7HTI6_9BACL</name>
<evidence type="ECO:0000313" key="1">
    <source>
        <dbReference type="EMBL" id="SMF92435.1"/>
    </source>
</evidence>
<reference evidence="1 2" key="1">
    <citation type="submission" date="2017-04" db="EMBL/GenBank/DDBJ databases">
        <authorList>
            <person name="Afonso C.L."/>
            <person name="Miller P.J."/>
            <person name="Scott M.A."/>
            <person name="Spackman E."/>
            <person name="Goraichik I."/>
            <person name="Dimitrov K.M."/>
            <person name="Suarez D.L."/>
            <person name="Swayne D.E."/>
        </authorList>
    </citation>
    <scope>NUCLEOTIDE SEQUENCE [LARGE SCALE GENOMIC DNA]</scope>
    <source>
        <strain evidence="1 2">N3/975</strain>
    </source>
</reference>
<dbReference type="AlphaFoldDB" id="A0A1X7HTI6"/>
<organism evidence="1 2">
    <name type="scientific">Paenibacillus uliginis N3/975</name>
    <dbReference type="NCBI Taxonomy" id="1313296"/>
    <lineage>
        <taxon>Bacteria</taxon>
        <taxon>Bacillati</taxon>
        <taxon>Bacillota</taxon>
        <taxon>Bacilli</taxon>
        <taxon>Bacillales</taxon>
        <taxon>Paenibacillaceae</taxon>
        <taxon>Paenibacillus</taxon>
    </lineage>
</organism>
<dbReference type="Pfam" id="PF13030">
    <property type="entry name" value="DUF3891"/>
    <property type="match status" value="1"/>
</dbReference>
<sequence length="251" mass="29712">MIIRESEEAFVMTTQDDHAHFSEEVARGFREEWFLDGKYKDDCLLAIQEHDRSWIRLDAMPIWNDRSNVPFSFIDYPVLPKLVLYQIGVDETEEMSRYAAMLCSMHYASFFQSDQDSRQEAELAFYQRELARQDRLKEKLNYPDEQIIARHFQLLQLCDDISLYVCMNPEGVSKEEEHPWFRKGFSSLVDGQKFSAVWISDHEVRLTPQLFAQEWTAVLRTKHVPKKRIKEVGVHEAYQESGWTELKVTFV</sequence>
<proteinExistence type="predicted"/>
<keyword evidence="2" id="KW-1185">Reference proteome</keyword>